<evidence type="ECO:0000313" key="3">
    <source>
        <dbReference type="Proteomes" id="UP000655225"/>
    </source>
</evidence>
<sequence>MLKGPIGIGYNEFSHTISMEPERWTEYLKVNPDAKIFQSKPLQFLQEMELLFGGTTAKGLGAWTPGGCTFPTDLLIPPQSNPNSVTPTSSMNPPVDTLQEEDGEGEIGLDEHMTSVRGKRPCRIRSKKDLRSNVIKGDLDHVLETLEASNKNDGPSISKCIASLQLVTEIQKGSILYLYALNPFRLKENMEIWMSEKDDVVRAAWLEMNMNGV</sequence>
<evidence type="ECO:0000313" key="2">
    <source>
        <dbReference type="EMBL" id="KAF8405200.1"/>
    </source>
</evidence>
<dbReference type="PANTHER" id="PTHR31704:SF37">
    <property type="entry name" value="HEAT SHOCK PROTEIN"/>
    <property type="match status" value="1"/>
</dbReference>
<dbReference type="AlphaFoldDB" id="A0A834ZDR5"/>
<dbReference type="EMBL" id="JABCRI010000006">
    <property type="protein sequence ID" value="KAF8405200.1"/>
    <property type="molecule type" value="Genomic_DNA"/>
</dbReference>
<dbReference type="OrthoDB" id="1931646at2759"/>
<keyword evidence="3" id="KW-1185">Reference proteome</keyword>
<dbReference type="Proteomes" id="UP000655225">
    <property type="component" value="Unassembled WGS sequence"/>
</dbReference>
<protein>
    <submittedName>
        <fullName evidence="2">Uncharacterized protein</fullName>
    </submittedName>
</protein>
<reference evidence="2 3" key="1">
    <citation type="submission" date="2020-04" db="EMBL/GenBank/DDBJ databases">
        <title>Plant Genome Project.</title>
        <authorList>
            <person name="Zhang R.-G."/>
        </authorList>
    </citation>
    <scope>NUCLEOTIDE SEQUENCE [LARGE SCALE GENOMIC DNA]</scope>
    <source>
        <strain evidence="2">YNK0</strain>
        <tissue evidence="2">Leaf</tissue>
    </source>
</reference>
<dbReference type="PANTHER" id="PTHR31704">
    <property type="entry name" value="MYB/SANT-LIKE DNA-BINDING DOMAIN PROTEIN-RELATED"/>
    <property type="match status" value="1"/>
</dbReference>
<gene>
    <name evidence="2" type="ORF">HHK36_010100</name>
</gene>
<accession>A0A834ZDR5</accession>
<feature type="compositionally biased region" description="Polar residues" evidence="1">
    <location>
        <begin position="81"/>
        <end position="92"/>
    </location>
</feature>
<feature type="region of interest" description="Disordered" evidence="1">
    <location>
        <begin position="79"/>
        <end position="101"/>
    </location>
</feature>
<dbReference type="OMA" id="IFCESER"/>
<organism evidence="2 3">
    <name type="scientific">Tetracentron sinense</name>
    <name type="common">Spur-leaf</name>
    <dbReference type="NCBI Taxonomy" id="13715"/>
    <lineage>
        <taxon>Eukaryota</taxon>
        <taxon>Viridiplantae</taxon>
        <taxon>Streptophyta</taxon>
        <taxon>Embryophyta</taxon>
        <taxon>Tracheophyta</taxon>
        <taxon>Spermatophyta</taxon>
        <taxon>Magnoliopsida</taxon>
        <taxon>Trochodendrales</taxon>
        <taxon>Trochodendraceae</taxon>
        <taxon>Tetracentron</taxon>
    </lineage>
</organism>
<name>A0A834ZDR5_TETSI</name>
<comment type="caution">
    <text evidence="2">The sequence shown here is derived from an EMBL/GenBank/DDBJ whole genome shotgun (WGS) entry which is preliminary data.</text>
</comment>
<proteinExistence type="predicted"/>
<evidence type="ECO:0000256" key="1">
    <source>
        <dbReference type="SAM" id="MobiDB-lite"/>
    </source>
</evidence>